<dbReference type="Gene3D" id="3.50.50.60">
    <property type="entry name" value="FAD/NAD(P)-binding domain"/>
    <property type="match status" value="1"/>
</dbReference>
<dbReference type="InterPro" id="IPR053208">
    <property type="entry name" value="GMC_Oxidoreductase_CD"/>
</dbReference>
<feature type="signal peptide" evidence="4">
    <location>
        <begin position="1"/>
        <end position="17"/>
    </location>
</feature>
<dbReference type="PRINTS" id="PR00411">
    <property type="entry name" value="PNDRDTASEI"/>
</dbReference>
<feature type="domain" description="Glucose-methanol-choline oxidoreductase N-terminal" evidence="6">
    <location>
        <begin position="294"/>
        <end position="308"/>
    </location>
</feature>
<dbReference type="PANTHER" id="PTHR47190">
    <property type="entry name" value="DEHYDROGENASE, PUTATIVE-RELATED"/>
    <property type="match status" value="1"/>
</dbReference>
<evidence type="ECO:0000313" key="8">
    <source>
        <dbReference type="Proteomes" id="UP000800041"/>
    </source>
</evidence>
<keyword evidence="8" id="KW-1185">Reference proteome</keyword>
<evidence type="ECO:0000256" key="1">
    <source>
        <dbReference type="ARBA" id="ARBA00010790"/>
    </source>
</evidence>
<feature type="binding site" evidence="2">
    <location>
        <begin position="548"/>
        <end position="549"/>
    </location>
    <ligand>
        <name>FAD</name>
        <dbReference type="ChEBI" id="CHEBI:57692"/>
    </ligand>
</feature>
<dbReference type="EMBL" id="ML977177">
    <property type="protein sequence ID" value="KAF1983162.1"/>
    <property type="molecule type" value="Genomic_DNA"/>
</dbReference>
<feature type="binding site" evidence="2">
    <location>
        <position position="245"/>
    </location>
    <ligand>
        <name>FAD</name>
        <dbReference type="ChEBI" id="CHEBI:57692"/>
    </ligand>
</feature>
<name>A0A6G1GQS2_9PEZI</name>
<dbReference type="OrthoDB" id="413885at2759"/>
<keyword evidence="4" id="KW-0732">Signal</keyword>
<evidence type="ECO:0000259" key="6">
    <source>
        <dbReference type="PROSITE" id="PS00624"/>
    </source>
</evidence>
<gene>
    <name evidence="7" type="ORF">K402DRAFT_383309</name>
</gene>
<evidence type="ECO:0000256" key="2">
    <source>
        <dbReference type="PIRSR" id="PIRSR000137-2"/>
    </source>
</evidence>
<accession>A0A6G1GQS2</accession>
<dbReference type="Gene3D" id="3.30.410.10">
    <property type="entry name" value="Cholesterol Oxidase, domain 2"/>
    <property type="match status" value="1"/>
</dbReference>
<dbReference type="SUPFAM" id="SSF54373">
    <property type="entry name" value="FAD-linked reductases, C-terminal domain"/>
    <property type="match status" value="1"/>
</dbReference>
<evidence type="ECO:0000256" key="3">
    <source>
        <dbReference type="RuleBase" id="RU003968"/>
    </source>
</evidence>
<keyword evidence="3" id="KW-0285">Flavoprotein</keyword>
<dbReference type="Pfam" id="PF05199">
    <property type="entry name" value="GMC_oxred_C"/>
    <property type="match status" value="1"/>
</dbReference>
<dbReference type="InterPro" id="IPR012132">
    <property type="entry name" value="GMC_OxRdtase"/>
</dbReference>
<dbReference type="PROSITE" id="PS00623">
    <property type="entry name" value="GMC_OXRED_1"/>
    <property type="match status" value="1"/>
</dbReference>
<dbReference type="Pfam" id="PF00732">
    <property type="entry name" value="GMC_oxred_N"/>
    <property type="match status" value="1"/>
</dbReference>
<dbReference type="SUPFAM" id="SSF51905">
    <property type="entry name" value="FAD/NAD(P)-binding domain"/>
    <property type="match status" value="1"/>
</dbReference>
<dbReference type="InterPro" id="IPR000172">
    <property type="entry name" value="GMC_OxRdtase_N"/>
</dbReference>
<organism evidence="7 8">
    <name type="scientific">Aulographum hederae CBS 113979</name>
    <dbReference type="NCBI Taxonomy" id="1176131"/>
    <lineage>
        <taxon>Eukaryota</taxon>
        <taxon>Fungi</taxon>
        <taxon>Dikarya</taxon>
        <taxon>Ascomycota</taxon>
        <taxon>Pezizomycotina</taxon>
        <taxon>Dothideomycetes</taxon>
        <taxon>Pleosporomycetidae</taxon>
        <taxon>Aulographales</taxon>
        <taxon>Aulographaceae</taxon>
    </lineage>
</organism>
<dbReference type="PROSITE" id="PS00624">
    <property type="entry name" value="GMC_OXRED_2"/>
    <property type="match status" value="1"/>
</dbReference>
<dbReference type="InterPro" id="IPR036188">
    <property type="entry name" value="FAD/NAD-bd_sf"/>
</dbReference>
<dbReference type="AlphaFoldDB" id="A0A6G1GQS2"/>
<proteinExistence type="inferred from homology"/>
<comment type="similarity">
    <text evidence="1 3">Belongs to the GMC oxidoreductase family.</text>
</comment>
<dbReference type="PIRSF" id="PIRSF000137">
    <property type="entry name" value="Alcohol_oxidase"/>
    <property type="match status" value="1"/>
</dbReference>
<comment type="cofactor">
    <cofactor evidence="2">
        <name>FAD</name>
        <dbReference type="ChEBI" id="CHEBI:57692"/>
    </cofactor>
</comment>
<dbReference type="GO" id="GO:0016614">
    <property type="term" value="F:oxidoreductase activity, acting on CH-OH group of donors"/>
    <property type="evidence" value="ECO:0007669"/>
    <property type="project" value="InterPro"/>
</dbReference>
<dbReference type="Proteomes" id="UP000800041">
    <property type="component" value="Unassembled WGS sequence"/>
</dbReference>
<feature type="domain" description="Glucose-methanol-choline oxidoreductase N-terminal" evidence="5">
    <location>
        <begin position="115"/>
        <end position="138"/>
    </location>
</feature>
<protein>
    <submittedName>
        <fullName evidence="7">GMC oxidoreductase</fullName>
    </submittedName>
</protein>
<reference evidence="7" key="1">
    <citation type="journal article" date="2020" name="Stud. Mycol.">
        <title>101 Dothideomycetes genomes: a test case for predicting lifestyles and emergence of pathogens.</title>
        <authorList>
            <person name="Haridas S."/>
            <person name="Albert R."/>
            <person name="Binder M."/>
            <person name="Bloem J."/>
            <person name="Labutti K."/>
            <person name="Salamov A."/>
            <person name="Andreopoulos B."/>
            <person name="Baker S."/>
            <person name="Barry K."/>
            <person name="Bills G."/>
            <person name="Bluhm B."/>
            <person name="Cannon C."/>
            <person name="Castanera R."/>
            <person name="Culley D."/>
            <person name="Daum C."/>
            <person name="Ezra D."/>
            <person name="Gonzalez J."/>
            <person name="Henrissat B."/>
            <person name="Kuo A."/>
            <person name="Liang C."/>
            <person name="Lipzen A."/>
            <person name="Lutzoni F."/>
            <person name="Magnuson J."/>
            <person name="Mondo S."/>
            <person name="Nolan M."/>
            <person name="Ohm R."/>
            <person name="Pangilinan J."/>
            <person name="Park H.-J."/>
            <person name="Ramirez L."/>
            <person name="Alfaro M."/>
            <person name="Sun H."/>
            <person name="Tritt A."/>
            <person name="Yoshinaga Y."/>
            <person name="Zwiers L.-H."/>
            <person name="Turgeon B."/>
            <person name="Goodwin S."/>
            <person name="Spatafora J."/>
            <person name="Crous P."/>
            <person name="Grigoriev I."/>
        </authorList>
    </citation>
    <scope>NUCLEOTIDE SEQUENCE</scope>
    <source>
        <strain evidence="7">CBS 113979</strain>
    </source>
</reference>
<dbReference type="GO" id="GO:0050660">
    <property type="term" value="F:flavin adenine dinucleotide binding"/>
    <property type="evidence" value="ECO:0007669"/>
    <property type="project" value="InterPro"/>
</dbReference>
<evidence type="ECO:0000259" key="5">
    <source>
        <dbReference type="PROSITE" id="PS00623"/>
    </source>
</evidence>
<evidence type="ECO:0000313" key="7">
    <source>
        <dbReference type="EMBL" id="KAF1983162.1"/>
    </source>
</evidence>
<dbReference type="PANTHER" id="PTHR47190:SF1">
    <property type="entry name" value="GLUCOSE-METHANOL-CHOLINE OXIDOREDUCTASE N-TERMINAL DOMAIN-CONTAINING PROTEIN"/>
    <property type="match status" value="1"/>
</dbReference>
<evidence type="ECO:0000256" key="4">
    <source>
        <dbReference type="SAM" id="SignalP"/>
    </source>
</evidence>
<sequence>MNSYLLLSLSIFSSTLAAPYPRSSPSCDLTSQWDTIVVGAGPAGIIIADRMSEAGKKTLLIEGGGPSYGITGGTQRPNWLSGTNLSRVDVPGLYKSIFSDQGNLTCSGVTNAFGGCTVGGSSAVNAGLYFQPPDSDFDDYFPDAWKAADMRPAIARLLSRIPAVDNPSPDGIRYLQSGYTAARKWLVDNAGYEEVSYIESPNDKSKVFGRPVFDYDRGKRGGPATTYLQTSLRRSNFCLLTHARVKRVVRMCDTASEMLSDHASGVIVTINGVDHTINLGATAADPGRVILSGGALQSPQLLMTSGIGPPGTLTRLAAAGLLGDLPPSSWINNTAVGDRLFDNPNTFIELSGPGISSYTHSYASPPLGDRSLYLTSFSGPYAFASQTSAFWDSIVHGPGDVVGLQGTIDTSGYGAFTNGSTITLNVYGTSGLLSTGRVELDERFIPGASAETYYSHPRDADDIATFIHGLFAHLPASGLTPLNIAPNATLAQIRDYITTPSPYARGQVNHWSSSCRFGACVDAETRVRGMRNLYVVDASVVPPLTVNPQMGVMVVAERAAERILGVGGRGRGRGVERLSD</sequence>
<dbReference type="InterPro" id="IPR007867">
    <property type="entry name" value="GMC_OxRtase_C"/>
</dbReference>
<keyword evidence="2 3" id="KW-0274">FAD</keyword>
<feature type="chain" id="PRO_5026106182" evidence="4">
    <location>
        <begin position="18"/>
        <end position="580"/>
    </location>
</feature>